<gene>
    <name evidence="4" type="ORF">F7231_01350</name>
</gene>
<evidence type="ECO:0000256" key="2">
    <source>
        <dbReference type="ARBA" id="ARBA00022723"/>
    </source>
</evidence>
<name>A0ABX0QC77_9BACT</name>
<dbReference type="InterPro" id="IPR015867">
    <property type="entry name" value="N-reg_PII/ATP_PRibTrfase_C"/>
</dbReference>
<organism evidence="4 5">
    <name type="scientific">Fibrivirga algicola</name>
    <dbReference type="NCBI Taxonomy" id="2950420"/>
    <lineage>
        <taxon>Bacteria</taxon>
        <taxon>Pseudomonadati</taxon>
        <taxon>Bacteroidota</taxon>
        <taxon>Cytophagia</taxon>
        <taxon>Cytophagales</taxon>
        <taxon>Spirosomataceae</taxon>
        <taxon>Fibrivirga</taxon>
    </lineage>
</organism>
<comment type="similarity">
    <text evidence="1 3">Belongs to the GTP cyclohydrolase I type 2/NIF3 family.</text>
</comment>
<proteinExistence type="inferred from homology"/>
<dbReference type="PANTHER" id="PTHR13799">
    <property type="entry name" value="NGG1 INTERACTING FACTOR 3"/>
    <property type="match status" value="1"/>
</dbReference>
<evidence type="ECO:0000256" key="3">
    <source>
        <dbReference type="PIRNR" id="PIRNR037489"/>
    </source>
</evidence>
<evidence type="ECO:0000313" key="5">
    <source>
        <dbReference type="Proteomes" id="UP000606008"/>
    </source>
</evidence>
<evidence type="ECO:0000313" key="4">
    <source>
        <dbReference type="EMBL" id="NID08805.1"/>
    </source>
</evidence>
<dbReference type="Gene3D" id="3.30.70.120">
    <property type="match status" value="1"/>
</dbReference>
<protein>
    <recommendedName>
        <fullName evidence="3">GTP cyclohydrolase 1 type 2 homolog</fullName>
    </recommendedName>
</protein>
<keyword evidence="2 3" id="KW-0479">Metal-binding</keyword>
<sequence>MTTPLIRDLIRYLDAWAPPAYQESYDNAGLIVGDPNVPITGVLVSLDTTEAIVDEAVAKGCNVIVAHHPIVFKGLKKINGKNYVERTVIKAIKQDVAIFAAHTNLDSVAGGVNYHIASRLGLENVQILAPKSQTLSKLVVYVPDADLSGVLAAVYEAGAGHIANYDHCSFRVGGTGTFRPLDGAKPVVGDVNKDETVSEQRLEVVLPTYLEGAVVRAMQQAHSYEVAAYDLYALSNTNQTVGAGAVGDLPTDMTETDWLGYLKSSMNATVIRHTALRHKPVKRVAICGGAGSFLLPDAIRAGADAFVTADYKYHEFFDADNRTVICDIGHYESEVFTKDLIAQHLRQKFTTFAVILADTDTNPVRYHF</sequence>
<dbReference type="PIRSF" id="PIRSF037489">
    <property type="entry name" value="UCP037489_NIF3_YqfO"/>
    <property type="match status" value="1"/>
</dbReference>
<dbReference type="InterPro" id="IPR036069">
    <property type="entry name" value="DUF34/NIF3_sf"/>
</dbReference>
<dbReference type="NCBIfam" id="TIGR00486">
    <property type="entry name" value="YbgI_SA1388"/>
    <property type="match status" value="1"/>
</dbReference>
<dbReference type="EMBL" id="WAEL01000001">
    <property type="protein sequence ID" value="NID08805.1"/>
    <property type="molecule type" value="Genomic_DNA"/>
</dbReference>
<keyword evidence="5" id="KW-1185">Reference proteome</keyword>
<dbReference type="PANTHER" id="PTHR13799:SF14">
    <property type="entry name" value="GTP CYCLOHYDROLASE 1 TYPE 2 HOMOLOG"/>
    <property type="match status" value="1"/>
</dbReference>
<dbReference type="Gene3D" id="3.40.1390.30">
    <property type="entry name" value="NIF3 (NGG1p interacting factor 3)-like"/>
    <property type="match status" value="1"/>
</dbReference>
<comment type="caution">
    <text evidence="4">The sequence shown here is derived from an EMBL/GenBank/DDBJ whole genome shotgun (WGS) entry which is preliminary data.</text>
</comment>
<dbReference type="InterPro" id="IPR002678">
    <property type="entry name" value="DUF34/NIF3"/>
</dbReference>
<dbReference type="SUPFAM" id="SSF102705">
    <property type="entry name" value="NIF3 (NGG1p interacting factor 3)-like"/>
    <property type="match status" value="1"/>
</dbReference>
<dbReference type="InterPro" id="IPR017221">
    <property type="entry name" value="DUF34/NIF3_bac"/>
</dbReference>
<accession>A0ABX0QC77</accession>
<dbReference type="Pfam" id="PF01784">
    <property type="entry name" value="DUF34_NIF3"/>
    <property type="match status" value="1"/>
</dbReference>
<dbReference type="Proteomes" id="UP000606008">
    <property type="component" value="Unassembled WGS sequence"/>
</dbReference>
<reference evidence="4" key="1">
    <citation type="submission" date="2024-05" db="EMBL/GenBank/DDBJ databases">
        <authorList>
            <person name="Jung D.-H."/>
        </authorList>
    </citation>
    <scope>NUCLEOTIDE SEQUENCE</scope>
    <source>
        <strain evidence="4">JA-25</strain>
    </source>
</reference>
<dbReference type="RefSeq" id="WP_166690641.1">
    <property type="nucleotide sequence ID" value="NZ_WAEL01000001.1"/>
</dbReference>
<evidence type="ECO:0000256" key="1">
    <source>
        <dbReference type="ARBA" id="ARBA00006964"/>
    </source>
</evidence>